<evidence type="ECO:0000259" key="9">
    <source>
        <dbReference type="Pfam" id="PF03176"/>
    </source>
</evidence>
<comment type="caution">
    <text evidence="10">The sequence shown here is derived from an EMBL/GenBank/DDBJ whole genome shotgun (WGS) entry which is preliminary data.</text>
</comment>
<evidence type="ECO:0000256" key="6">
    <source>
        <dbReference type="ARBA" id="ARBA00023136"/>
    </source>
</evidence>
<feature type="transmembrane region" description="Helical" evidence="8">
    <location>
        <begin position="167"/>
        <end position="183"/>
    </location>
</feature>
<name>A0A7W9MRL8_9ACTN</name>
<feature type="transmembrane region" description="Helical" evidence="8">
    <location>
        <begin position="501"/>
        <end position="519"/>
    </location>
</feature>
<dbReference type="SUPFAM" id="SSF82866">
    <property type="entry name" value="Multidrug efflux transporter AcrB transmembrane domain"/>
    <property type="match status" value="2"/>
</dbReference>
<proteinExistence type="inferred from homology"/>
<gene>
    <name evidence="10" type="ORF">HDA39_000001</name>
</gene>
<dbReference type="AlphaFoldDB" id="A0A7W9MRL8"/>
<comment type="subcellular location">
    <subcellularLocation>
        <location evidence="1">Cell membrane</location>
        <topology evidence="1">Multi-pass membrane protein</topology>
    </subcellularLocation>
</comment>
<keyword evidence="11" id="KW-1185">Reference proteome</keyword>
<dbReference type="InterPro" id="IPR050545">
    <property type="entry name" value="Mycobact_MmpL"/>
</dbReference>
<feature type="transmembrane region" description="Helical" evidence="8">
    <location>
        <begin position="357"/>
        <end position="377"/>
    </location>
</feature>
<feature type="transmembrane region" description="Helical" evidence="8">
    <location>
        <begin position="297"/>
        <end position="324"/>
    </location>
</feature>
<evidence type="ECO:0000256" key="4">
    <source>
        <dbReference type="ARBA" id="ARBA00022692"/>
    </source>
</evidence>
<evidence type="ECO:0000256" key="1">
    <source>
        <dbReference type="ARBA" id="ARBA00004651"/>
    </source>
</evidence>
<reference evidence="10 11" key="1">
    <citation type="submission" date="2020-08" db="EMBL/GenBank/DDBJ databases">
        <title>Sequencing the genomes of 1000 actinobacteria strains.</title>
        <authorList>
            <person name="Klenk H.-P."/>
        </authorList>
    </citation>
    <scope>NUCLEOTIDE SEQUENCE [LARGE SCALE GENOMIC DNA]</scope>
    <source>
        <strain evidence="10 11">DSM 28967</strain>
    </source>
</reference>
<feature type="domain" description="Membrane transport protein MMPL" evidence="9">
    <location>
        <begin position="46"/>
        <end position="358"/>
    </location>
</feature>
<dbReference type="GO" id="GO:0005886">
    <property type="term" value="C:plasma membrane"/>
    <property type="evidence" value="ECO:0007669"/>
    <property type="project" value="UniProtKB-SubCell"/>
</dbReference>
<feature type="transmembrane region" description="Helical" evidence="8">
    <location>
        <begin position="226"/>
        <end position="247"/>
    </location>
</feature>
<feature type="domain" description="Membrane transport protein MMPL" evidence="9">
    <location>
        <begin position="444"/>
        <end position="618"/>
    </location>
</feature>
<dbReference type="PANTHER" id="PTHR33406:SF6">
    <property type="entry name" value="MEMBRANE PROTEIN YDGH-RELATED"/>
    <property type="match status" value="1"/>
</dbReference>
<feature type="transmembrane region" description="Helical" evidence="8">
    <location>
        <begin position="526"/>
        <end position="547"/>
    </location>
</feature>
<comment type="similarity">
    <text evidence="2">Belongs to the resistance-nodulation-cell division (RND) (TC 2.A.6) family. MmpL subfamily.</text>
</comment>
<keyword evidence="4 8" id="KW-0812">Transmembrane</keyword>
<evidence type="ECO:0000313" key="10">
    <source>
        <dbReference type="EMBL" id="MBB5833267.1"/>
    </source>
</evidence>
<feature type="region of interest" description="Disordered" evidence="7">
    <location>
        <begin position="38"/>
        <end position="61"/>
    </location>
</feature>
<feature type="compositionally biased region" description="Low complexity" evidence="7">
    <location>
        <begin position="48"/>
        <end position="61"/>
    </location>
</feature>
<feature type="transmembrane region" description="Helical" evidence="8">
    <location>
        <begin position="599"/>
        <end position="618"/>
    </location>
</feature>
<dbReference type="Gene3D" id="1.20.1640.10">
    <property type="entry name" value="Multidrug efflux transporter AcrB transmembrane domain"/>
    <property type="match status" value="2"/>
</dbReference>
<accession>A0A7W9MRL8</accession>
<organism evidence="10 11">
    <name type="scientific">Kribbella italica</name>
    <dbReference type="NCBI Taxonomy" id="1540520"/>
    <lineage>
        <taxon>Bacteria</taxon>
        <taxon>Bacillati</taxon>
        <taxon>Actinomycetota</taxon>
        <taxon>Actinomycetes</taxon>
        <taxon>Propionibacteriales</taxon>
        <taxon>Kribbellaceae</taxon>
        <taxon>Kribbella</taxon>
    </lineage>
</organism>
<dbReference type="Pfam" id="PF03176">
    <property type="entry name" value="MMPL"/>
    <property type="match status" value="2"/>
</dbReference>
<dbReference type="Proteomes" id="UP000549971">
    <property type="component" value="Unassembled WGS sequence"/>
</dbReference>
<dbReference type="EMBL" id="JACHMY010000001">
    <property type="protein sequence ID" value="MBB5833267.1"/>
    <property type="molecule type" value="Genomic_DNA"/>
</dbReference>
<dbReference type="RefSeq" id="WP_184793187.1">
    <property type="nucleotide sequence ID" value="NZ_JACHMY010000001.1"/>
</dbReference>
<feature type="transmembrane region" description="Helical" evidence="8">
    <location>
        <begin position="268"/>
        <end position="291"/>
    </location>
</feature>
<sequence length="619" mass="64457">MPGSGFFLRSRRVAALLVLGGLALATLTLLSPAAEEAEPRSATGLSTSAAESAQAQQLREQLPGADQSSALIVFSRPDQGVLTAADQAASREASAAAGVKVPVQLSEDRKVGLAVLPLPGGDDEQLSKTVDKLRDDLKSLPDGLQASVTGPAAFTTDLTRVFDGADTRLILVTACVVAVLLLLTYRSPGLVLIPLVVVALTEQVTTGLSEQLLSRLGIPGGGQVSGIVSVLVFGAATDYALLLIARYREVLRAEERPLEAMRIAVRRVAEPILASGGTVVCALALLLLASTETLQGIAIGCIIGIVLAIVSSLIVLPAALVLFGRRIFWPFVPRVGDPATEGKVWGRLGVLVARRPAIVLTVAGLLLAGMAAGTFGVRTGLAQNDQFRVEPEAVSGAKILAEAFPAGATEPITVIGPVDDAEAIAQTIQQVDGVAEVRPGGRNSQLAEYDVILSSEPGTEASISVVRNLRSQLDQVSDQVLVGGGPAESLDVQEADQRDRLLIMPLILLLVGAVLVAVLRSVLAPILLLLTVVVSFFASFGASWLVFDHLLNFPALDGSVILLSFLFLVALGVDYNIFLSTRAREEARTDGTRQGMATALRVTGGVITSAGLLLAAVFA</sequence>
<evidence type="ECO:0000256" key="2">
    <source>
        <dbReference type="ARBA" id="ARBA00010157"/>
    </source>
</evidence>
<evidence type="ECO:0000256" key="7">
    <source>
        <dbReference type="SAM" id="MobiDB-lite"/>
    </source>
</evidence>
<protein>
    <submittedName>
        <fullName evidence="10">RND superfamily putative drug exporter</fullName>
    </submittedName>
</protein>
<keyword evidence="6 8" id="KW-0472">Membrane</keyword>
<feature type="non-terminal residue" evidence="10">
    <location>
        <position position="619"/>
    </location>
</feature>
<dbReference type="InterPro" id="IPR004869">
    <property type="entry name" value="MMPL_dom"/>
</dbReference>
<keyword evidence="3" id="KW-1003">Cell membrane</keyword>
<feature type="transmembrane region" description="Helical" evidence="8">
    <location>
        <begin position="559"/>
        <end position="578"/>
    </location>
</feature>
<evidence type="ECO:0000256" key="8">
    <source>
        <dbReference type="SAM" id="Phobius"/>
    </source>
</evidence>
<feature type="transmembrane region" description="Helical" evidence="8">
    <location>
        <begin position="190"/>
        <end position="206"/>
    </location>
</feature>
<evidence type="ECO:0000313" key="11">
    <source>
        <dbReference type="Proteomes" id="UP000549971"/>
    </source>
</evidence>
<evidence type="ECO:0000256" key="3">
    <source>
        <dbReference type="ARBA" id="ARBA00022475"/>
    </source>
</evidence>
<evidence type="ECO:0000256" key="5">
    <source>
        <dbReference type="ARBA" id="ARBA00022989"/>
    </source>
</evidence>
<dbReference type="PANTHER" id="PTHR33406">
    <property type="entry name" value="MEMBRANE PROTEIN MJ1562-RELATED"/>
    <property type="match status" value="1"/>
</dbReference>
<keyword evidence="5 8" id="KW-1133">Transmembrane helix</keyword>